<protein>
    <submittedName>
        <fullName evidence="2">Uncharacterized protein</fullName>
    </submittedName>
</protein>
<sequence length="44" mass="5093">MSNTIIILQLLVILIKFFISFISKKVESVSTDYYDEVLSYAAEF</sequence>
<evidence type="ECO:0000313" key="3">
    <source>
        <dbReference type="EMBL" id="CAB4162993.1"/>
    </source>
</evidence>
<accession>A0A6J5MAL8</accession>
<keyword evidence="1" id="KW-0812">Transmembrane</keyword>
<organism evidence="2">
    <name type="scientific">uncultured Caudovirales phage</name>
    <dbReference type="NCBI Taxonomy" id="2100421"/>
    <lineage>
        <taxon>Viruses</taxon>
        <taxon>Duplodnaviria</taxon>
        <taxon>Heunggongvirae</taxon>
        <taxon>Uroviricota</taxon>
        <taxon>Caudoviricetes</taxon>
        <taxon>Peduoviridae</taxon>
        <taxon>Maltschvirus</taxon>
        <taxon>Maltschvirus maltsch</taxon>
    </lineage>
</organism>
<evidence type="ECO:0000313" key="2">
    <source>
        <dbReference type="EMBL" id="CAB4143728.1"/>
    </source>
</evidence>
<keyword evidence="1" id="KW-0472">Membrane</keyword>
<keyword evidence="1" id="KW-1133">Transmembrane helix</keyword>
<feature type="transmembrane region" description="Helical" evidence="1">
    <location>
        <begin position="6"/>
        <end position="23"/>
    </location>
</feature>
<evidence type="ECO:0000256" key="1">
    <source>
        <dbReference type="SAM" id="Phobius"/>
    </source>
</evidence>
<dbReference type="EMBL" id="LR796418">
    <property type="protein sequence ID" value="CAB4143728.1"/>
    <property type="molecule type" value="Genomic_DNA"/>
</dbReference>
<gene>
    <name evidence="2" type="ORF">UFOVP436_219</name>
    <name evidence="3" type="ORF">UFOVP784_219</name>
</gene>
<dbReference type="EMBL" id="LR796737">
    <property type="protein sequence ID" value="CAB4162993.1"/>
    <property type="molecule type" value="Genomic_DNA"/>
</dbReference>
<name>A0A6J5MAL8_9CAUD</name>
<proteinExistence type="predicted"/>
<reference evidence="2" key="1">
    <citation type="submission" date="2020-04" db="EMBL/GenBank/DDBJ databases">
        <authorList>
            <person name="Chiriac C."/>
            <person name="Salcher M."/>
            <person name="Ghai R."/>
            <person name="Kavagutti S V."/>
        </authorList>
    </citation>
    <scope>NUCLEOTIDE SEQUENCE</scope>
</reference>